<dbReference type="HOGENOM" id="CLU_142825_1_1_11"/>
<dbReference type="InterPro" id="IPR008201">
    <property type="entry name" value="HepT-like"/>
</dbReference>
<evidence type="ECO:0000256" key="2">
    <source>
        <dbReference type="ARBA" id="ARBA00022722"/>
    </source>
</evidence>
<dbReference type="GO" id="GO:0004540">
    <property type="term" value="F:RNA nuclease activity"/>
    <property type="evidence" value="ECO:0007669"/>
    <property type="project" value="InterPro"/>
</dbReference>
<dbReference type="RefSeq" id="WP_014377877.1">
    <property type="nucleotide sequence ID" value="NC_016943.1"/>
</dbReference>
<comment type="similarity">
    <text evidence="4">Belongs to the HepT RNase toxin family.</text>
</comment>
<dbReference type="GO" id="GO:0016787">
    <property type="term" value="F:hydrolase activity"/>
    <property type="evidence" value="ECO:0007669"/>
    <property type="project" value="UniProtKB-KW"/>
</dbReference>
<evidence type="ECO:0000313" key="5">
    <source>
        <dbReference type="EMBL" id="CCG05005.1"/>
    </source>
</evidence>
<reference evidence="6" key="2">
    <citation type="submission" date="2012-02" db="EMBL/GenBank/DDBJ databases">
        <title>Complete genome sequence of Blastococcus saxobsidens strain DD2.</title>
        <authorList>
            <person name="Genoscope."/>
        </authorList>
    </citation>
    <scope>NUCLEOTIDE SEQUENCE [LARGE SCALE GENOMIC DNA]</scope>
    <source>
        <strain evidence="6">DD2</strain>
    </source>
</reference>
<evidence type="ECO:0000256" key="3">
    <source>
        <dbReference type="ARBA" id="ARBA00022801"/>
    </source>
</evidence>
<protein>
    <recommendedName>
        <fullName evidence="7">DUF86 domain-containing protein</fullName>
    </recommendedName>
</protein>
<dbReference type="InterPro" id="IPR052379">
    <property type="entry name" value="Type_VII_TA_RNase"/>
</dbReference>
<proteinExistence type="inferred from homology"/>
<keyword evidence="3" id="KW-0378">Hydrolase</keyword>
<dbReference type="Proteomes" id="UP000007517">
    <property type="component" value="Chromosome"/>
</dbReference>
<evidence type="ECO:0008006" key="7">
    <source>
        <dbReference type="Google" id="ProtNLM"/>
    </source>
</evidence>
<name>H6RLS6_BLASD</name>
<dbReference type="NCBIfam" id="NF047751">
    <property type="entry name" value="HepT_toxin"/>
    <property type="match status" value="1"/>
</dbReference>
<dbReference type="PANTHER" id="PTHR33397:SF5">
    <property type="entry name" value="RNASE YUTE-RELATED"/>
    <property type="match status" value="1"/>
</dbReference>
<dbReference type="eggNOG" id="COG2445">
    <property type="taxonomic scope" value="Bacteria"/>
</dbReference>
<dbReference type="GO" id="GO:0110001">
    <property type="term" value="C:toxin-antitoxin complex"/>
    <property type="evidence" value="ECO:0007669"/>
    <property type="project" value="InterPro"/>
</dbReference>
<dbReference type="Gene3D" id="1.20.120.580">
    <property type="entry name" value="bsu32300-like"/>
    <property type="match status" value="1"/>
</dbReference>
<organism evidence="5 6">
    <name type="scientific">Blastococcus saxobsidens (strain DD2)</name>
    <dbReference type="NCBI Taxonomy" id="1146883"/>
    <lineage>
        <taxon>Bacteria</taxon>
        <taxon>Bacillati</taxon>
        <taxon>Actinomycetota</taxon>
        <taxon>Actinomycetes</taxon>
        <taxon>Geodermatophilales</taxon>
        <taxon>Geodermatophilaceae</taxon>
        <taxon>Blastococcus</taxon>
    </lineage>
</organism>
<evidence type="ECO:0000256" key="1">
    <source>
        <dbReference type="ARBA" id="ARBA00022649"/>
    </source>
</evidence>
<keyword evidence="2" id="KW-0540">Nuclease</keyword>
<dbReference type="Pfam" id="PF01934">
    <property type="entry name" value="HepT-like"/>
    <property type="match status" value="1"/>
</dbReference>
<dbReference type="InterPro" id="IPR037038">
    <property type="entry name" value="HepT-like_sf"/>
</dbReference>
<dbReference type="EMBL" id="FO117623">
    <property type="protein sequence ID" value="CCG05005.1"/>
    <property type="molecule type" value="Genomic_DNA"/>
</dbReference>
<keyword evidence="1" id="KW-1277">Toxin-antitoxin system</keyword>
<reference evidence="5 6" key="1">
    <citation type="journal article" date="2012" name="J. Bacteriol.">
        <title>Genome Sequence of Blastococcus saxobsidens DD2, a Stone-Inhabiting Bacterium.</title>
        <authorList>
            <person name="Chouaia B."/>
            <person name="Crotti E."/>
            <person name="Brusetti L."/>
            <person name="Daffonchio D."/>
            <person name="Essoussi I."/>
            <person name="Nouioui I."/>
            <person name="Sbissi I."/>
            <person name="Ghodhbane-Gtari F."/>
            <person name="Gtari M."/>
            <person name="Vacherie B."/>
            <person name="Barbe V."/>
            <person name="Medigue C."/>
            <person name="Gury J."/>
            <person name="Pujic P."/>
            <person name="Normand P."/>
        </authorList>
    </citation>
    <scope>NUCLEOTIDE SEQUENCE [LARGE SCALE GENOMIC DNA]</scope>
    <source>
        <strain evidence="5 6">DD2</strain>
    </source>
</reference>
<dbReference type="OrthoDB" id="3734293at2"/>
<keyword evidence="6" id="KW-1185">Reference proteome</keyword>
<evidence type="ECO:0000256" key="4">
    <source>
        <dbReference type="ARBA" id="ARBA00024207"/>
    </source>
</evidence>
<gene>
    <name evidence="5" type="ordered locus">BLASA_4179</name>
</gene>
<dbReference type="KEGG" id="bsd:BLASA_4179"/>
<sequence length="141" mass="15343">MVDETRVSRLLLALSEELGFLAEEAAAPVARQQDRAVRRGVKYALATAVEACVDIAHHVCASEGWGPLNNNAHSMLVLSRHGVLSADLAGRMSRAVGFRNVLVHEYIEVDEELVTARLADHGDLHEFAAAVAEFVTRSAER</sequence>
<dbReference type="STRING" id="1146883.BLASA_4179"/>
<dbReference type="PANTHER" id="PTHR33397">
    <property type="entry name" value="UPF0331 PROTEIN YUTE"/>
    <property type="match status" value="1"/>
</dbReference>
<dbReference type="AlphaFoldDB" id="H6RLS6"/>
<evidence type="ECO:0000313" key="6">
    <source>
        <dbReference type="Proteomes" id="UP000007517"/>
    </source>
</evidence>
<accession>H6RLS6</accession>